<evidence type="ECO:0000313" key="2">
    <source>
        <dbReference type="Proteomes" id="UP001631993"/>
    </source>
</evidence>
<organism evidence="1 2">
    <name type="scientific">Streptomyces galilaeus</name>
    <dbReference type="NCBI Taxonomy" id="33899"/>
    <lineage>
        <taxon>Bacteria</taxon>
        <taxon>Bacillati</taxon>
        <taxon>Actinomycetota</taxon>
        <taxon>Actinomycetes</taxon>
        <taxon>Kitasatosporales</taxon>
        <taxon>Streptomycetaceae</taxon>
        <taxon>Streptomyces</taxon>
    </lineage>
</organism>
<name>A0ABW9J1J2_STRGJ</name>
<dbReference type="Proteomes" id="UP001631993">
    <property type="component" value="Unassembled WGS sequence"/>
</dbReference>
<dbReference type="EMBL" id="JBJVNE010000353">
    <property type="protein sequence ID" value="MFM9653775.1"/>
    <property type="molecule type" value="Genomic_DNA"/>
</dbReference>
<gene>
    <name evidence="1" type="ORF">ACKI1S_48155</name>
</gene>
<evidence type="ECO:0000313" key="1">
    <source>
        <dbReference type="EMBL" id="MFM9653775.1"/>
    </source>
</evidence>
<comment type="caution">
    <text evidence="1">The sequence shown here is derived from an EMBL/GenBank/DDBJ whole genome shotgun (WGS) entry which is preliminary data.</text>
</comment>
<reference evidence="1 2" key="1">
    <citation type="submission" date="2024-12" db="EMBL/GenBank/DDBJ databases">
        <title>Forecasting of Potato common scab and diversities of Pathogenic streptomyces spp. in china.</title>
        <authorList>
            <person name="Handique U."/>
            <person name="Wu J."/>
        </authorList>
    </citation>
    <scope>NUCLEOTIDE SEQUENCE [LARGE SCALE GENOMIC DNA]</scope>
    <source>
        <strain evidence="1 2">ZRIMU1585</strain>
    </source>
</reference>
<protein>
    <submittedName>
        <fullName evidence="1">Uncharacterized protein</fullName>
    </submittedName>
</protein>
<accession>A0ABW9J1J2</accession>
<proteinExistence type="predicted"/>
<sequence length="56" mass="5965">MISGNITSPVMPTDWPLIDVVEALNANIANRGAGYAERAGEQILIRLLARRSGSGQ</sequence>
<keyword evidence="2" id="KW-1185">Reference proteome</keyword>